<reference evidence="12" key="1">
    <citation type="journal article" date="2014" name="Int. J. Syst. Evol. Microbiol.">
        <title>Complete genome of a new Firmicutes species belonging to the dominant human colonic microbiota ('Ruminococcus bicirculans') reveals two chromosomes and a selective capacity to utilize plant glucans.</title>
        <authorList>
            <consortium name="NISC Comparative Sequencing Program"/>
            <person name="Wegmann U."/>
            <person name="Louis P."/>
            <person name="Goesmann A."/>
            <person name="Henrissat B."/>
            <person name="Duncan S.H."/>
            <person name="Flint H.J."/>
        </authorList>
    </citation>
    <scope>NUCLEOTIDE SEQUENCE</scope>
    <source>
        <strain evidence="12">CGMCC 1.18437</strain>
    </source>
</reference>
<dbReference type="PANTHER" id="PTHR11136:SF0">
    <property type="entry name" value="DIHYDROFOLATE SYNTHETASE-RELATED"/>
    <property type="match status" value="1"/>
</dbReference>
<keyword evidence="6" id="KW-0067">ATP-binding</keyword>
<dbReference type="AlphaFoldDB" id="A0A7W8NNT1"/>
<reference evidence="15" key="2">
    <citation type="journal article" date="2019" name="Int. J. Syst. Evol. Microbiol.">
        <title>The Global Catalogue of Microorganisms (GCM) 10K type strain sequencing project: providing services to taxonomists for standard genome sequencing and annotation.</title>
        <authorList>
            <consortium name="The Broad Institute Genomics Platform"/>
            <consortium name="The Broad Institute Genome Sequencing Center for Infectious Disease"/>
            <person name="Wu L."/>
            <person name="Ma J."/>
        </authorList>
    </citation>
    <scope>NUCLEOTIDE SEQUENCE [LARGE SCALE GENOMIC DNA]</scope>
    <source>
        <strain evidence="15">CGMCC 1.18437</strain>
    </source>
</reference>
<evidence type="ECO:0000256" key="5">
    <source>
        <dbReference type="ARBA" id="ARBA00022741"/>
    </source>
</evidence>
<reference evidence="12" key="4">
    <citation type="submission" date="2024-05" db="EMBL/GenBank/DDBJ databases">
        <authorList>
            <person name="Sun Q."/>
            <person name="Zhou Y."/>
        </authorList>
    </citation>
    <scope>NUCLEOTIDE SEQUENCE</scope>
    <source>
        <strain evidence="12">CGMCC 1.18437</strain>
    </source>
</reference>
<evidence type="ECO:0000256" key="3">
    <source>
        <dbReference type="ARBA" id="ARBA00022598"/>
    </source>
</evidence>
<dbReference type="InterPro" id="IPR004101">
    <property type="entry name" value="Mur_ligase_C"/>
</dbReference>
<dbReference type="InterPro" id="IPR036615">
    <property type="entry name" value="Mur_ligase_C_dom_sf"/>
</dbReference>
<dbReference type="EMBL" id="JACHFK010000006">
    <property type="protein sequence ID" value="MBB5377254.1"/>
    <property type="molecule type" value="Genomic_DNA"/>
</dbReference>
<dbReference type="PANTHER" id="PTHR11136">
    <property type="entry name" value="FOLYLPOLYGLUTAMATE SYNTHASE-RELATED"/>
    <property type="match status" value="1"/>
</dbReference>
<keyword evidence="4" id="KW-0479">Metal-binding</keyword>
<evidence type="ECO:0000256" key="2">
    <source>
        <dbReference type="ARBA" id="ARBA00013025"/>
    </source>
</evidence>
<dbReference type="Proteomes" id="UP000539473">
    <property type="component" value="Unassembled WGS sequence"/>
</dbReference>
<dbReference type="EC" id="6.3.2.17" evidence="2"/>
<dbReference type="GO" id="GO:0008841">
    <property type="term" value="F:dihydrofolate synthase activity"/>
    <property type="evidence" value="ECO:0007669"/>
    <property type="project" value="TreeGrafter"/>
</dbReference>
<dbReference type="RefSeq" id="WP_184112626.1">
    <property type="nucleotide sequence ID" value="NZ_BNAJ01000006.1"/>
</dbReference>
<feature type="domain" description="Mur ligase central" evidence="11">
    <location>
        <begin position="52"/>
        <end position="184"/>
    </location>
</feature>
<protein>
    <recommendedName>
        <fullName evidence="2">tetrahydrofolate synthase</fullName>
        <ecNumber evidence="2">6.3.2.17</ecNumber>
    </recommendedName>
    <alternativeName>
        <fullName evidence="8">Tetrahydrofolylpolyglutamate synthase</fullName>
    </alternativeName>
</protein>
<name>A0A7W8NNT1_9DEIO</name>
<feature type="domain" description="Mur ligase C-terminal" evidence="10">
    <location>
        <begin position="269"/>
        <end position="378"/>
    </location>
</feature>
<evidence type="ECO:0000259" key="10">
    <source>
        <dbReference type="Pfam" id="PF02875"/>
    </source>
</evidence>
<dbReference type="Gene3D" id="3.40.1190.10">
    <property type="entry name" value="Mur-like, catalytic domain"/>
    <property type="match status" value="1"/>
</dbReference>
<dbReference type="InterPro" id="IPR001645">
    <property type="entry name" value="Folylpolyglutamate_synth"/>
</dbReference>
<evidence type="ECO:0000313" key="13">
    <source>
        <dbReference type="EMBL" id="MBB5377254.1"/>
    </source>
</evidence>
<evidence type="ECO:0000313" key="14">
    <source>
        <dbReference type="Proteomes" id="UP000539473"/>
    </source>
</evidence>
<sequence length="396" mass="40107">MTDPPPPSPAPDYAWLYARTRSGRARGPAGARALLDTLGAPDAAFRSVRVIGTNGKGSTCAMLEAGLIAGGVRAGRFTSPHLHDYEERVRVQGVNLDPARTAAFIAWAQAHAPDAAFFDLTLALACVAFAEGGVDLAVMEAGVGGVSDATQALRNVAAVAITNVDLDHVGALGDTVEAIARDKAGAALPGVPLLTTATGPALDVIRDVALKAGATLFTPHTHPEVFAVPRPPVLAGPHQLQNAALAVATLRTLGCAAGVDAALNATHPGRLERFTVEGRTVLVDGGHNPHATRALAAAVARADVLLFGNLARKDTAGALAPLLALAPVRVYTAPGGAATPPAELAAHFGGEAVDDPAAALARALVLTPPGGTLLVAGSLYLAGTVRAELSRRSSEP</sequence>
<proteinExistence type="inferred from homology"/>
<comment type="similarity">
    <text evidence="1">Belongs to the folylpolyglutamate synthase family.</text>
</comment>
<evidence type="ECO:0000256" key="1">
    <source>
        <dbReference type="ARBA" id="ARBA00008276"/>
    </source>
</evidence>
<dbReference type="Gene3D" id="3.90.190.20">
    <property type="entry name" value="Mur ligase, C-terminal domain"/>
    <property type="match status" value="1"/>
</dbReference>
<dbReference type="SUPFAM" id="SSF53623">
    <property type="entry name" value="MurD-like peptide ligases, catalytic domain"/>
    <property type="match status" value="1"/>
</dbReference>
<keyword evidence="15" id="KW-1185">Reference proteome</keyword>
<dbReference type="GO" id="GO:0004326">
    <property type="term" value="F:tetrahydrofolylpolyglutamate synthase activity"/>
    <property type="evidence" value="ECO:0007669"/>
    <property type="project" value="UniProtKB-EC"/>
</dbReference>
<dbReference type="EMBL" id="BNAJ01000006">
    <property type="protein sequence ID" value="GHF47848.1"/>
    <property type="molecule type" value="Genomic_DNA"/>
</dbReference>
<comment type="catalytic activity">
    <reaction evidence="9">
        <text>(6S)-5,6,7,8-tetrahydrofolyl-(gamma-L-Glu)(n) + L-glutamate + ATP = (6S)-5,6,7,8-tetrahydrofolyl-(gamma-L-Glu)(n+1) + ADP + phosphate + H(+)</text>
        <dbReference type="Rhea" id="RHEA:10580"/>
        <dbReference type="Rhea" id="RHEA-COMP:14738"/>
        <dbReference type="Rhea" id="RHEA-COMP:14740"/>
        <dbReference type="ChEBI" id="CHEBI:15378"/>
        <dbReference type="ChEBI" id="CHEBI:29985"/>
        <dbReference type="ChEBI" id="CHEBI:30616"/>
        <dbReference type="ChEBI" id="CHEBI:43474"/>
        <dbReference type="ChEBI" id="CHEBI:141005"/>
        <dbReference type="ChEBI" id="CHEBI:456216"/>
        <dbReference type="EC" id="6.3.2.17"/>
    </reaction>
</comment>
<dbReference type="Pfam" id="PF08245">
    <property type="entry name" value="Mur_ligase_M"/>
    <property type="match status" value="1"/>
</dbReference>
<keyword evidence="3 13" id="KW-0436">Ligase</keyword>
<dbReference type="GO" id="GO:0005524">
    <property type="term" value="F:ATP binding"/>
    <property type="evidence" value="ECO:0007669"/>
    <property type="project" value="UniProtKB-KW"/>
</dbReference>
<reference evidence="13 14" key="3">
    <citation type="submission" date="2020-08" db="EMBL/GenBank/DDBJ databases">
        <title>Genomic Encyclopedia of Type Strains, Phase IV (KMG-IV): sequencing the most valuable type-strain genomes for metagenomic binning, comparative biology and taxonomic classification.</title>
        <authorList>
            <person name="Goeker M."/>
        </authorList>
    </citation>
    <scope>NUCLEOTIDE SEQUENCE [LARGE SCALE GENOMIC DNA]</scope>
    <source>
        <strain evidence="13 14">DSM 27521</strain>
    </source>
</reference>
<comment type="caution">
    <text evidence="13">The sequence shown here is derived from an EMBL/GenBank/DDBJ whole genome shotgun (WGS) entry which is preliminary data.</text>
</comment>
<evidence type="ECO:0000313" key="12">
    <source>
        <dbReference type="EMBL" id="GHF47848.1"/>
    </source>
</evidence>
<organism evidence="13 14">
    <name type="scientific">Deinococcus metalli</name>
    <dbReference type="NCBI Taxonomy" id="1141878"/>
    <lineage>
        <taxon>Bacteria</taxon>
        <taxon>Thermotogati</taxon>
        <taxon>Deinococcota</taxon>
        <taxon>Deinococci</taxon>
        <taxon>Deinococcales</taxon>
        <taxon>Deinococcaceae</taxon>
        <taxon>Deinococcus</taxon>
    </lineage>
</organism>
<dbReference type="Pfam" id="PF02875">
    <property type="entry name" value="Mur_ligase_C"/>
    <property type="match status" value="1"/>
</dbReference>
<dbReference type="InterPro" id="IPR013221">
    <property type="entry name" value="Mur_ligase_cen"/>
</dbReference>
<dbReference type="Proteomes" id="UP000619376">
    <property type="component" value="Unassembled WGS sequence"/>
</dbReference>
<dbReference type="NCBIfam" id="TIGR01499">
    <property type="entry name" value="folC"/>
    <property type="match status" value="1"/>
</dbReference>
<evidence type="ECO:0000256" key="8">
    <source>
        <dbReference type="ARBA" id="ARBA00030592"/>
    </source>
</evidence>
<keyword evidence="5" id="KW-0547">Nucleotide-binding</keyword>
<gene>
    <name evidence="12" type="ORF">GCM10017781_25220</name>
    <name evidence="13" type="ORF">HNQ07_002727</name>
</gene>
<accession>A0A7W8NNT1</accession>
<dbReference type="InterPro" id="IPR036565">
    <property type="entry name" value="Mur-like_cat_sf"/>
</dbReference>
<dbReference type="GO" id="GO:0005737">
    <property type="term" value="C:cytoplasm"/>
    <property type="evidence" value="ECO:0007669"/>
    <property type="project" value="TreeGrafter"/>
</dbReference>
<evidence type="ECO:0000256" key="9">
    <source>
        <dbReference type="ARBA" id="ARBA00047493"/>
    </source>
</evidence>
<evidence type="ECO:0000256" key="6">
    <source>
        <dbReference type="ARBA" id="ARBA00022840"/>
    </source>
</evidence>
<evidence type="ECO:0000313" key="15">
    <source>
        <dbReference type="Proteomes" id="UP000619376"/>
    </source>
</evidence>
<keyword evidence="7" id="KW-0460">Magnesium</keyword>
<evidence type="ECO:0000259" key="11">
    <source>
        <dbReference type="Pfam" id="PF08245"/>
    </source>
</evidence>
<evidence type="ECO:0000256" key="4">
    <source>
        <dbReference type="ARBA" id="ARBA00022723"/>
    </source>
</evidence>
<evidence type="ECO:0000256" key="7">
    <source>
        <dbReference type="ARBA" id="ARBA00022842"/>
    </source>
</evidence>
<dbReference type="GO" id="GO:0046872">
    <property type="term" value="F:metal ion binding"/>
    <property type="evidence" value="ECO:0007669"/>
    <property type="project" value="UniProtKB-KW"/>
</dbReference>
<dbReference type="SUPFAM" id="SSF53244">
    <property type="entry name" value="MurD-like peptide ligases, peptide-binding domain"/>
    <property type="match status" value="1"/>
</dbReference>